<dbReference type="AlphaFoldDB" id="A0A4U5J7N7"/>
<dbReference type="InterPro" id="IPR036291">
    <property type="entry name" value="NAD(P)-bd_dom_sf"/>
</dbReference>
<organism evidence="13 14">
    <name type="scientific">Natronomonas salsuginis</name>
    <dbReference type="NCBI Taxonomy" id="2217661"/>
    <lineage>
        <taxon>Archaea</taxon>
        <taxon>Methanobacteriati</taxon>
        <taxon>Methanobacteriota</taxon>
        <taxon>Stenosarchaea group</taxon>
        <taxon>Halobacteria</taxon>
        <taxon>Halobacteriales</taxon>
        <taxon>Natronomonadaceae</taxon>
        <taxon>Natronomonas</taxon>
    </lineage>
</organism>
<evidence type="ECO:0000313" key="14">
    <source>
        <dbReference type="Proteomes" id="UP000308037"/>
    </source>
</evidence>
<evidence type="ECO:0000313" key="13">
    <source>
        <dbReference type="EMBL" id="TKR24425.1"/>
    </source>
</evidence>
<evidence type="ECO:0000256" key="3">
    <source>
        <dbReference type="ARBA" id="ARBA00013014"/>
    </source>
</evidence>
<comment type="catalytic activity">
    <reaction evidence="9">
        <text>(R)-pantoate + NAD(+) = 2-dehydropantoate + NADH + H(+)</text>
        <dbReference type="Rhea" id="RHEA:61292"/>
        <dbReference type="ChEBI" id="CHEBI:11561"/>
        <dbReference type="ChEBI" id="CHEBI:15378"/>
        <dbReference type="ChEBI" id="CHEBI:15980"/>
        <dbReference type="ChEBI" id="CHEBI:57540"/>
        <dbReference type="ChEBI" id="CHEBI:57945"/>
    </reaction>
    <physiologicalReaction direction="right-to-left" evidence="9">
        <dbReference type="Rhea" id="RHEA:61294"/>
    </physiologicalReaction>
</comment>
<proteinExistence type="inferred from homology"/>
<feature type="domain" description="Ketopantoate reductase C-terminal" evidence="12">
    <location>
        <begin position="179"/>
        <end position="299"/>
    </location>
</feature>
<dbReference type="NCBIfam" id="TIGR00745">
    <property type="entry name" value="apbA_panE"/>
    <property type="match status" value="1"/>
</dbReference>
<dbReference type="UniPathway" id="UPA00241"/>
<dbReference type="Gene3D" id="3.40.50.720">
    <property type="entry name" value="NAD(P)-binding Rossmann-like Domain"/>
    <property type="match status" value="1"/>
</dbReference>
<dbReference type="EMBL" id="QKNX01000009">
    <property type="protein sequence ID" value="TKR24425.1"/>
    <property type="molecule type" value="Genomic_DNA"/>
</dbReference>
<dbReference type="InterPro" id="IPR013332">
    <property type="entry name" value="KPR_N"/>
</dbReference>
<name>A0A4U5J7N7_9EURY</name>
<evidence type="ECO:0000256" key="6">
    <source>
        <dbReference type="ARBA" id="ARBA00023002"/>
    </source>
</evidence>
<evidence type="ECO:0000256" key="5">
    <source>
        <dbReference type="ARBA" id="ARBA00022993"/>
    </source>
</evidence>
<evidence type="ECO:0000256" key="8">
    <source>
        <dbReference type="ARBA" id="ARBA00047506"/>
    </source>
</evidence>
<feature type="domain" description="Ketopantoate reductase N-terminal" evidence="11">
    <location>
        <begin position="4"/>
        <end position="150"/>
    </location>
</feature>
<dbReference type="InterPro" id="IPR008927">
    <property type="entry name" value="6-PGluconate_DH-like_C_sf"/>
</dbReference>
<dbReference type="Pfam" id="PF02558">
    <property type="entry name" value="ApbA"/>
    <property type="match status" value="1"/>
</dbReference>
<dbReference type="InterPro" id="IPR013752">
    <property type="entry name" value="KPA_reductase"/>
</dbReference>
<dbReference type="OrthoDB" id="201845at2157"/>
<dbReference type="RefSeq" id="WP_137277542.1">
    <property type="nucleotide sequence ID" value="NZ_QKNX01000009.1"/>
</dbReference>
<dbReference type="PANTHER" id="PTHR43765:SF2">
    <property type="entry name" value="2-DEHYDROPANTOATE 2-REDUCTASE"/>
    <property type="match status" value="1"/>
</dbReference>
<comment type="caution">
    <text evidence="13">The sequence shown here is derived from an EMBL/GenBank/DDBJ whole genome shotgun (WGS) entry which is preliminary data.</text>
</comment>
<keyword evidence="5 10" id="KW-0173">Coenzyme A biosynthesis</keyword>
<dbReference type="GO" id="GO:0050661">
    <property type="term" value="F:NADP binding"/>
    <property type="evidence" value="ECO:0007669"/>
    <property type="project" value="TreeGrafter"/>
</dbReference>
<dbReference type="InterPro" id="IPR013328">
    <property type="entry name" value="6PGD_dom2"/>
</dbReference>
<protein>
    <recommendedName>
        <fullName evidence="3 10">2-dehydropantoate 2-reductase</fullName>
        <ecNumber evidence="3 10">1.1.1.169</ecNumber>
    </recommendedName>
    <alternativeName>
        <fullName evidence="7 10">Ketopantoate reductase</fullName>
    </alternativeName>
</protein>
<gene>
    <name evidence="13" type="ORF">DM868_14415</name>
</gene>
<dbReference type="Pfam" id="PF08546">
    <property type="entry name" value="ApbA_C"/>
    <property type="match status" value="1"/>
</dbReference>
<dbReference type="EC" id="1.1.1.169" evidence="3 10"/>
<comment type="pathway">
    <text evidence="1 10">Cofactor biosynthesis; coenzyme A biosynthesis.</text>
</comment>
<keyword evidence="14" id="KW-1185">Reference proteome</keyword>
<dbReference type="InterPro" id="IPR050838">
    <property type="entry name" value="Ketopantoate_reductase"/>
</dbReference>
<dbReference type="SUPFAM" id="SSF48179">
    <property type="entry name" value="6-phosphogluconate dehydrogenase C-terminal domain-like"/>
    <property type="match status" value="1"/>
</dbReference>
<dbReference type="GO" id="GO:0015940">
    <property type="term" value="P:pantothenate biosynthetic process"/>
    <property type="evidence" value="ECO:0007669"/>
    <property type="project" value="InterPro"/>
</dbReference>
<keyword evidence="6 10" id="KW-0560">Oxidoreductase</keyword>
<dbReference type="PANTHER" id="PTHR43765">
    <property type="entry name" value="2-DEHYDROPANTOATE 2-REDUCTASE-RELATED"/>
    <property type="match status" value="1"/>
</dbReference>
<evidence type="ECO:0000256" key="4">
    <source>
        <dbReference type="ARBA" id="ARBA00022857"/>
    </source>
</evidence>
<dbReference type="Gene3D" id="1.10.1040.10">
    <property type="entry name" value="N-(1-d-carboxylethyl)-l-norvaline Dehydrogenase, domain 2"/>
    <property type="match status" value="1"/>
</dbReference>
<comment type="catalytic activity">
    <reaction evidence="8">
        <text>(R)-pantoate + NADP(+) = 2-dehydropantoate + NADPH + H(+)</text>
        <dbReference type="Rhea" id="RHEA:16233"/>
        <dbReference type="ChEBI" id="CHEBI:11561"/>
        <dbReference type="ChEBI" id="CHEBI:15378"/>
        <dbReference type="ChEBI" id="CHEBI:15980"/>
        <dbReference type="ChEBI" id="CHEBI:57783"/>
        <dbReference type="ChEBI" id="CHEBI:58349"/>
        <dbReference type="EC" id="1.1.1.169"/>
    </reaction>
    <physiologicalReaction direction="right-to-left" evidence="8">
        <dbReference type="Rhea" id="RHEA:16235"/>
    </physiologicalReaction>
</comment>
<evidence type="ECO:0000256" key="10">
    <source>
        <dbReference type="RuleBase" id="RU362068"/>
    </source>
</evidence>
<evidence type="ECO:0000256" key="7">
    <source>
        <dbReference type="ARBA" id="ARBA00032024"/>
    </source>
</evidence>
<evidence type="ECO:0000256" key="1">
    <source>
        <dbReference type="ARBA" id="ARBA00004724"/>
    </source>
</evidence>
<evidence type="ECO:0000259" key="12">
    <source>
        <dbReference type="Pfam" id="PF08546"/>
    </source>
</evidence>
<reference evidence="13 14" key="1">
    <citation type="submission" date="2019-04" db="EMBL/GenBank/DDBJ databases">
        <title>Natronomonas sp. F20-122 a newhaloarchaeon isolated from a saline saltern of Isla Bacuta, Huelva, Spain.</title>
        <authorList>
            <person name="Duran-Viseras A."/>
            <person name="Sanchez-Porro C."/>
            <person name="Ventosa A."/>
        </authorList>
    </citation>
    <scope>NUCLEOTIDE SEQUENCE [LARGE SCALE GENOMIC DNA]</scope>
    <source>
        <strain evidence="13 14">F20-122</strain>
    </source>
</reference>
<dbReference type="Proteomes" id="UP000308037">
    <property type="component" value="Unassembled WGS sequence"/>
</dbReference>
<comment type="similarity">
    <text evidence="2 10">Belongs to the ketopantoate reductase family.</text>
</comment>
<comment type="function">
    <text evidence="10">Catalyzes the NADPH-dependent reduction of ketopantoate into pantoic acid.</text>
</comment>
<dbReference type="SUPFAM" id="SSF51735">
    <property type="entry name" value="NAD(P)-binding Rossmann-fold domains"/>
    <property type="match status" value="1"/>
</dbReference>
<dbReference type="GO" id="GO:0015937">
    <property type="term" value="P:coenzyme A biosynthetic process"/>
    <property type="evidence" value="ECO:0007669"/>
    <property type="project" value="UniProtKB-UniPathway"/>
</dbReference>
<accession>A0A4U5J7N7</accession>
<sequence length="304" mass="32877">MTQVAILGAGALGGVFGGYLSRGGVDVTLVDIWEEHVSQINEEGLLVERQDRDDVVIDVPATTDSGEIGVVDVLFVFVKSYHTRTALESSEELFDENTTVVTLQNGLLNMDYISQYVPKSNIVGGATTIGSSTEGPRHVLHTGWGDTKIAGDDENRVTQVAQLLEKAGVEVHTADDPEAVIWAKQFVSVGIKPVAALTGLLDGPLSDHGESAAVMDRLVEEAMQVAKARGIPIEGDPVAETHHNCQINYDTMSSMLEDVQNGRQTEIDQINGAIVKYATEEDIDVPYNRMATNLIKAKEHSYTE</sequence>
<keyword evidence="4 10" id="KW-0521">NADP</keyword>
<evidence type="ECO:0000259" key="11">
    <source>
        <dbReference type="Pfam" id="PF02558"/>
    </source>
</evidence>
<evidence type="ECO:0000256" key="9">
    <source>
        <dbReference type="ARBA" id="ARBA00048196"/>
    </source>
</evidence>
<evidence type="ECO:0000256" key="2">
    <source>
        <dbReference type="ARBA" id="ARBA00007870"/>
    </source>
</evidence>
<dbReference type="GO" id="GO:0005737">
    <property type="term" value="C:cytoplasm"/>
    <property type="evidence" value="ECO:0007669"/>
    <property type="project" value="TreeGrafter"/>
</dbReference>
<dbReference type="GO" id="GO:0008677">
    <property type="term" value="F:2-dehydropantoate 2-reductase activity"/>
    <property type="evidence" value="ECO:0007669"/>
    <property type="project" value="UniProtKB-EC"/>
</dbReference>
<dbReference type="InterPro" id="IPR003710">
    <property type="entry name" value="ApbA"/>
</dbReference>